<organism evidence="2 3">
    <name type="scientific">Candidatus Borkfalkia avistercoris</name>
    <dbReference type="NCBI Taxonomy" id="2838504"/>
    <lineage>
        <taxon>Bacteria</taxon>
        <taxon>Bacillati</taxon>
        <taxon>Bacillota</taxon>
        <taxon>Clostridia</taxon>
        <taxon>Christensenellales</taxon>
        <taxon>Christensenellaceae</taxon>
        <taxon>Candidatus Borkfalkia</taxon>
    </lineage>
</organism>
<evidence type="ECO:0000259" key="1">
    <source>
        <dbReference type="PROSITE" id="PS51186"/>
    </source>
</evidence>
<dbReference type="InterPro" id="IPR016181">
    <property type="entry name" value="Acyl_CoA_acyltransferase"/>
</dbReference>
<protein>
    <submittedName>
        <fullName evidence="2">GNAT family N-acetyltransferase</fullName>
    </submittedName>
</protein>
<proteinExistence type="predicted"/>
<dbReference type="InterPro" id="IPR000182">
    <property type="entry name" value="GNAT_dom"/>
</dbReference>
<comment type="caution">
    <text evidence="2">The sequence shown here is derived from an EMBL/GenBank/DDBJ whole genome shotgun (WGS) entry which is preliminary data.</text>
</comment>
<evidence type="ECO:0000313" key="2">
    <source>
        <dbReference type="EMBL" id="HIZ03941.1"/>
    </source>
</evidence>
<name>A0A9D2CZX3_9FIRM</name>
<dbReference type="AlphaFoldDB" id="A0A9D2CZX3"/>
<dbReference type="GO" id="GO:0016747">
    <property type="term" value="F:acyltransferase activity, transferring groups other than amino-acyl groups"/>
    <property type="evidence" value="ECO:0007669"/>
    <property type="project" value="InterPro"/>
</dbReference>
<reference evidence="2" key="1">
    <citation type="journal article" date="2021" name="PeerJ">
        <title>Extensive microbial diversity within the chicken gut microbiome revealed by metagenomics and culture.</title>
        <authorList>
            <person name="Gilroy R."/>
            <person name="Ravi A."/>
            <person name="Getino M."/>
            <person name="Pursley I."/>
            <person name="Horton D.L."/>
            <person name="Alikhan N.F."/>
            <person name="Baker D."/>
            <person name="Gharbi K."/>
            <person name="Hall N."/>
            <person name="Watson M."/>
            <person name="Adriaenssens E.M."/>
            <person name="Foster-Nyarko E."/>
            <person name="Jarju S."/>
            <person name="Secka A."/>
            <person name="Antonio M."/>
            <person name="Oren A."/>
            <person name="Chaudhuri R.R."/>
            <person name="La Ragione R."/>
            <person name="Hildebrand F."/>
            <person name="Pallen M.J."/>
        </authorList>
    </citation>
    <scope>NUCLEOTIDE SEQUENCE</scope>
    <source>
        <strain evidence="2">CHK187-5294</strain>
    </source>
</reference>
<dbReference type="EMBL" id="DXCL01000040">
    <property type="protein sequence ID" value="HIZ03941.1"/>
    <property type="molecule type" value="Genomic_DNA"/>
</dbReference>
<sequence length="117" mass="13469">MPYFKIDAPFCISVWNAEKSIGSLQWTLLWGEVPFLEKIWIDAPERRKGFGTQAMTYFESMLARAGHTCALVSTRADEDGQHFFRKLGYADCGALDMRKFTQQNAAEIFLFKTFENL</sequence>
<evidence type="ECO:0000313" key="3">
    <source>
        <dbReference type="Proteomes" id="UP000824132"/>
    </source>
</evidence>
<accession>A0A9D2CZX3</accession>
<dbReference type="SUPFAM" id="SSF55729">
    <property type="entry name" value="Acyl-CoA N-acyltransferases (Nat)"/>
    <property type="match status" value="1"/>
</dbReference>
<dbReference type="Pfam" id="PF00583">
    <property type="entry name" value="Acetyltransf_1"/>
    <property type="match status" value="1"/>
</dbReference>
<reference evidence="2" key="2">
    <citation type="submission" date="2021-04" db="EMBL/GenBank/DDBJ databases">
        <authorList>
            <person name="Gilroy R."/>
        </authorList>
    </citation>
    <scope>NUCLEOTIDE SEQUENCE</scope>
    <source>
        <strain evidence="2">CHK187-5294</strain>
    </source>
</reference>
<dbReference type="PROSITE" id="PS51186">
    <property type="entry name" value="GNAT"/>
    <property type="match status" value="1"/>
</dbReference>
<dbReference type="Gene3D" id="3.40.630.30">
    <property type="match status" value="1"/>
</dbReference>
<gene>
    <name evidence="2" type="ORF">H9727_06605</name>
</gene>
<dbReference type="Proteomes" id="UP000824132">
    <property type="component" value="Unassembled WGS sequence"/>
</dbReference>
<feature type="domain" description="N-acetyltransferase" evidence="1">
    <location>
        <begin position="1"/>
        <end position="115"/>
    </location>
</feature>